<organism evidence="3 4">
    <name type="scientific">Malassezia restricta (strain ATCC 96810 / NBRC 103918 / CBS 7877)</name>
    <name type="common">Seborrheic dermatitis infection agent</name>
    <dbReference type="NCBI Taxonomy" id="425264"/>
    <lineage>
        <taxon>Eukaryota</taxon>
        <taxon>Fungi</taxon>
        <taxon>Dikarya</taxon>
        <taxon>Basidiomycota</taxon>
        <taxon>Ustilaginomycotina</taxon>
        <taxon>Malasseziomycetes</taxon>
        <taxon>Malasseziales</taxon>
        <taxon>Malasseziaceae</taxon>
        <taxon>Malassezia</taxon>
    </lineage>
</organism>
<evidence type="ECO:0000259" key="2">
    <source>
        <dbReference type="PROSITE" id="PS50191"/>
    </source>
</evidence>
<dbReference type="InterPro" id="IPR036273">
    <property type="entry name" value="CRAL/TRIO_N_dom_sf"/>
</dbReference>
<dbReference type="SUPFAM" id="SSF46938">
    <property type="entry name" value="CRAL/TRIO N-terminal domain"/>
    <property type="match status" value="1"/>
</dbReference>
<evidence type="ECO:0000256" key="1">
    <source>
        <dbReference type="SAM" id="MobiDB-lite"/>
    </source>
</evidence>
<gene>
    <name evidence="3" type="primary">sec14_1</name>
    <name evidence="3" type="ORF">DNF11_3580</name>
</gene>
<dbReference type="Proteomes" id="UP000269793">
    <property type="component" value="Chromosome VII"/>
</dbReference>
<dbReference type="AlphaFoldDB" id="A0A3G2S9M1"/>
<dbReference type="SUPFAM" id="SSF52087">
    <property type="entry name" value="CRAL/TRIO domain"/>
    <property type="match status" value="1"/>
</dbReference>
<name>A0A3G2S9M1_MALR7</name>
<feature type="region of interest" description="Disordered" evidence="1">
    <location>
        <begin position="1"/>
        <end position="88"/>
    </location>
</feature>
<dbReference type="Pfam" id="PF03765">
    <property type="entry name" value="CRAL_TRIO_N"/>
    <property type="match status" value="1"/>
</dbReference>
<dbReference type="InterPro" id="IPR001251">
    <property type="entry name" value="CRAL-TRIO_dom"/>
</dbReference>
<dbReference type="PROSITE" id="PS50191">
    <property type="entry name" value="CRAL_TRIO"/>
    <property type="match status" value="1"/>
</dbReference>
<dbReference type="Pfam" id="PF00650">
    <property type="entry name" value="CRAL_TRIO"/>
    <property type="match status" value="1"/>
</dbReference>
<dbReference type="Gene3D" id="1.10.8.20">
    <property type="entry name" value="N-terminal domain of phosphatidylinositol transfer protein sec14p"/>
    <property type="match status" value="1"/>
</dbReference>
<dbReference type="SMART" id="SM01100">
    <property type="entry name" value="CRAL_TRIO_N"/>
    <property type="match status" value="1"/>
</dbReference>
<proteinExistence type="predicted"/>
<sequence length="370" mass="41364">MSQAQRTPEDSGKVEENAGSAKTLKPSDTPGAAPPVTRRSLPAIFGGAFFKSPPAPPSANSKSSRRPSARGVDASTPAPSVAQGHEGNLTEQQQQILDAFTKELVENKIISLENAPPYQTTQLLRFLRARNFDKKAAMDMYVRTEEWRKKIDMDRLYEEFSFTERAQVARYGWRMYFHKTDRMGRPIFIQDLSGLDTEKVFSVTTADRIVQNFAVTLEHAVRERYLACTASAGRTVDDNLMILNVQGLGLSTFWSMKNKLQELLGILDNNFPELSGRVQIINAPMLFTTVWSCIKGWLPTQTVEKIDICDSDYMPKIRALVDMENWPKHLGGACTCGRDSNDNDDDDDAHESRPACEISDAGPWPKQPGL</sequence>
<dbReference type="SMART" id="SM00516">
    <property type="entry name" value="SEC14"/>
    <property type="match status" value="1"/>
</dbReference>
<dbReference type="VEuPathDB" id="FungiDB:DNF11_3580"/>
<feature type="compositionally biased region" description="Basic and acidic residues" evidence="1">
    <location>
        <begin position="7"/>
        <end position="16"/>
    </location>
</feature>
<dbReference type="EMBL" id="CP033154">
    <property type="protein sequence ID" value="AYO44530.1"/>
    <property type="molecule type" value="Genomic_DNA"/>
</dbReference>
<evidence type="ECO:0000313" key="4">
    <source>
        <dbReference type="Proteomes" id="UP000269793"/>
    </source>
</evidence>
<dbReference type="PANTHER" id="PTHR45657:SF1">
    <property type="entry name" value="CRAL-TRIO DOMAIN-CONTAINING PROTEIN YKL091C-RELATED"/>
    <property type="match status" value="1"/>
</dbReference>
<evidence type="ECO:0000313" key="3">
    <source>
        <dbReference type="EMBL" id="AYO44530.1"/>
    </source>
</evidence>
<dbReference type="InterPro" id="IPR051026">
    <property type="entry name" value="PI/PC_transfer"/>
</dbReference>
<feature type="region of interest" description="Disordered" evidence="1">
    <location>
        <begin position="338"/>
        <end position="370"/>
    </location>
</feature>
<dbReference type="Gene3D" id="3.40.525.10">
    <property type="entry name" value="CRAL-TRIO lipid binding domain"/>
    <property type="match status" value="1"/>
</dbReference>
<dbReference type="OrthoDB" id="1434354at2759"/>
<dbReference type="CDD" id="cd00170">
    <property type="entry name" value="SEC14"/>
    <property type="match status" value="1"/>
</dbReference>
<dbReference type="InterPro" id="IPR011074">
    <property type="entry name" value="CRAL/TRIO_N_dom"/>
</dbReference>
<accession>A0A3G2S9M1</accession>
<feature type="domain" description="CRAL-TRIO" evidence="2">
    <location>
        <begin position="164"/>
        <end position="338"/>
    </location>
</feature>
<keyword evidence="4" id="KW-1185">Reference proteome</keyword>
<dbReference type="PANTHER" id="PTHR45657">
    <property type="entry name" value="CRAL-TRIO DOMAIN-CONTAINING PROTEIN YKL091C-RELATED"/>
    <property type="match status" value="1"/>
</dbReference>
<protein>
    <submittedName>
        <fullName evidence="3">Sec14 cytosolic factor</fullName>
    </submittedName>
</protein>
<reference evidence="3 4" key="1">
    <citation type="submission" date="2018-10" db="EMBL/GenBank/DDBJ databases">
        <title>Complete genome sequence of Malassezia restricta CBS 7877.</title>
        <authorList>
            <person name="Morand S.C."/>
            <person name="Bertignac M."/>
            <person name="Iltis A."/>
            <person name="Kolder I."/>
            <person name="Pirovano W."/>
            <person name="Jourdain R."/>
            <person name="Clavaud C."/>
        </authorList>
    </citation>
    <scope>NUCLEOTIDE SEQUENCE [LARGE SCALE GENOMIC DNA]</scope>
    <source>
        <strain evidence="3 4">CBS 7877</strain>
    </source>
</reference>
<dbReference type="InterPro" id="IPR036865">
    <property type="entry name" value="CRAL-TRIO_dom_sf"/>
</dbReference>